<feature type="domain" description="PAS" evidence="16">
    <location>
        <begin position="375"/>
        <end position="419"/>
    </location>
</feature>
<keyword evidence="9" id="KW-0902">Two-component regulatory system</keyword>
<sequence length="878" mass="99280">MQHFVNQTDFYSQACALAPIGMAMLTSEGAFLYVNQTGCEIIGYTQSELALLNLTDMIGREEGLALKQDMNESMFNGHSLFAKEVLFIEKNGNAKWMDLKLTFIRDDNKHETPFFIAYMTDITDKKANELEWLAIKEDYDLITGNVLDLISYITPDGITRYISPSVRDLLGYEPKELIGKTNFELYHPDDFEMLKSSPLSDPDVLTYRVRHQDGRYLWFETTYKAVKDESGNVQKLIGIGRDITNRKNHEDSLAAAQNIAMLGSWEWDIAKQLFTMSEHCYKIFNLDTKQPVQKDELISLIHPDDQNKYRTAFNDALEGLPFNHEFRHLQADGKIKFLNIRVAVNFDDNGNPVKMLGTTQDISDRKRIELNLEESVQRYTSLKKYNHDAIISIDLNGNIINGNPVAEQLTGYPVKQLIGLSISTVIGMENYKSLLSDNKDYTIVERSIDKISHSSGHSVEVLATVAPIIVNKGLVGYYLIMKDITEQKNLLIAKETAEKMNKAKSEFLAMMSHEIRTPMNGVIGMTDLLLQTTELDEQQLEYVSIISKSGETLLRLINDILDLSKIESGKTELQVEPFQIRECIAETLDLLTHKALEKNLELIINVNPNVPELVIGDSNRMRQVLINLIGNAIKFTYSGGVTITVQCLSSDFNQVRCQFTVSDTGIGIPLARHHQLFDPFYQLEHFMTRKQEGSGLGLAISKRLVELMHGEIWVESAEEKGATFHFTVVLQVENNHAVLHPDSKNNIVESELHSIKVLIAEDNEVNQLVLTRMLDKLGIVSVKTALNGNEVIQAAAYETFDIIFMDIEMPEMNGVEATRVLKETLESKKCPYIIAVTANALLGDREKYLQTGMDDYISKPLTIDSISEALKKFNTIRT</sequence>
<dbReference type="PROSITE" id="PS50112">
    <property type="entry name" value="PAS"/>
    <property type="match status" value="4"/>
</dbReference>
<dbReference type="SUPFAM" id="SSF55785">
    <property type="entry name" value="PYP-like sensor domain (PAS domain)"/>
    <property type="match status" value="4"/>
</dbReference>
<dbReference type="SMART" id="SM00387">
    <property type="entry name" value="HATPase_c"/>
    <property type="match status" value="1"/>
</dbReference>
<protein>
    <recommendedName>
        <fullName evidence="12">Circadian input-output histidine kinase CikA</fullName>
        <ecNumber evidence="3">2.7.13.3</ecNumber>
    </recommendedName>
    <alternativeName>
        <fullName evidence="11">Sensory/regulatory protein RpfC</fullName>
    </alternativeName>
</protein>
<dbReference type="InterPro" id="IPR003661">
    <property type="entry name" value="HisK_dim/P_dom"/>
</dbReference>
<evidence type="ECO:0000313" key="18">
    <source>
        <dbReference type="EMBL" id="MBB3153760.1"/>
    </source>
</evidence>
<keyword evidence="5" id="KW-0808">Transferase</keyword>
<dbReference type="AlphaFoldDB" id="A0A7W5GBF5"/>
<keyword evidence="19" id="KW-1185">Reference proteome</keyword>
<feature type="domain" description="PAS" evidence="16">
    <location>
        <begin position="268"/>
        <end position="320"/>
    </location>
</feature>
<evidence type="ECO:0000256" key="13">
    <source>
        <dbReference type="PROSITE-ProRule" id="PRU00169"/>
    </source>
</evidence>
<dbReference type="PRINTS" id="PR00344">
    <property type="entry name" value="BCTRLSENSOR"/>
</dbReference>
<evidence type="ECO:0000313" key="19">
    <source>
        <dbReference type="Proteomes" id="UP000518605"/>
    </source>
</evidence>
<comment type="similarity">
    <text evidence="2">In the N-terminal section; belongs to the phytochrome family.</text>
</comment>
<dbReference type="InterPro" id="IPR001789">
    <property type="entry name" value="Sig_transdc_resp-reg_receiver"/>
</dbReference>
<dbReference type="Gene3D" id="1.10.287.130">
    <property type="match status" value="1"/>
</dbReference>
<feature type="domain" description="PAC" evidence="17">
    <location>
        <begin position="322"/>
        <end position="374"/>
    </location>
</feature>
<dbReference type="SUPFAM" id="SSF47384">
    <property type="entry name" value="Homodimeric domain of signal transducing histidine kinase"/>
    <property type="match status" value="1"/>
</dbReference>
<dbReference type="CDD" id="cd00082">
    <property type="entry name" value="HisKA"/>
    <property type="match status" value="1"/>
</dbReference>
<evidence type="ECO:0000259" key="16">
    <source>
        <dbReference type="PROSITE" id="PS50112"/>
    </source>
</evidence>
<evidence type="ECO:0000256" key="1">
    <source>
        <dbReference type="ARBA" id="ARBA00000085"/>
    </source>
</evidence>
<feature type="domain" description="Histidine kinase" evidence="14">
    <location>
        <begin position="510"/>
        <end position="732"/>
    </location>
</feature>
<evidence type="ECO:0000256" key="9">
    <source>
        <dbReference type="ARBA" id="ARBA00023012"/>
    </source>
</evidence>
<evidence type="ECO:0000256" key="6">
    <source>
        <dbReference type="ARBA" id="ARBA00022741"/>
    </source>
</evidence>
<dbReference type="InterPro" id="IPR004358">
    <property type="entry name" value="Sig_transdc_His_kin-like_C"/>
</dbReference>
<keyword evidence="4 13" id="KW-0597">Phosphoprotein</keyword>
<dbReference type="InterPro" id="IPR003594">
    <property type="entry name" value="HATPase_dom"/>
</dbReference>
<gene>
    <name evidence="18" type="ORF">FHS16_003835</name>
</gene>
<evidence type="ECO:0000256" key="10">
    <source>
        <dbReference type="ARBA" id="ARBA00064003"/>
    </source>
</evidence>
<dbReference type="GO" id="GO:0005524">
    <property type="term" value="F:ATP binding"/>
    <property type="evidence" value="ECO:0007669"/>
    <property type="project" value="UniProtKB-KW"/>
</dbReference>
<dbReference type="PROSITE" id="PS50109">
    <property type="entry name" value="HIS_KIN"/>
    <property type="match status" value="1"/>
</dbReference>
<dbReference type="PROSITE" id="PS50113">
    <property type="entry name" value="PAC"/>
    <property type="match status" value="3"/>
</dbReference>
<dbReference type="Pfam" id="PF02518">
    <property type="entry name" value="HATPase_c"/>
    <property type="match status" value="1"/>
</dbReference>
<dbReference type="Proteomes" id="UP000518605">
    <property type="component" value="Unassembled WGS sequence"/>
</dbReference>
<evidence type="ECO:0000256" key="8">
    <source>
        <dbReference type="ARBA" id="ARBA00022840"/>
    </source>
</evidence>
<dbReference type="Pfam" id="PF00512">
    <property type="entry name" value="HisKA"/>
    <property type="match status" value="1"/>
</dbReference>
<feature type="domain" description="PAS" evidence="16">
    <location>
        <begin position="135"/>
        <end position="196"/>
    </location>
</feature>
<evidence type="ECO:0000256" key="11">
    <source>
        <dbReference type="ARBA" id="ARBA00068150"/>
    </source>
</evidence>
<dbReference type="GO" id="GO:0006355">
    <property type="term" value="P:regulation of DNA-templated transcription"/>
    <property type="evidence" value="ECO:0007669"/>
    <property type="project" value="InterPro"/>
</dbReference>
<dbReference type="PROSITE" id="PS50110">
    <property type="entry name" value="RESPONSE_REGULATORY"/>
    <property type="match status" value="1"/>
</dbReference>
<dbReference type="EC" id="2.7.13.3" evidence="3"/>
<proteinExistence type="inferred from homology"/>
<dbReference type="CDD" id="cd17546">
    <property type="entry name" value="REC_hyHK_CKI1_RcsC-like"/>
    <property type="match status" value="1"/>
</dbReference>
<dbReference type="Pfam" id="PF00072">
    <property type="entry name" value="Response_reg"/>
    <property type="match status" value="1"/>
</dbReference>
<dbReference type="GO" id="GO:0000155">
    <property type="term" value="F:phosphorelay sensor kinase activity"/>
    <property type="evidence" value="ECO:0007669"/>
    <property type="project" value="InterPro"/>
</dbReference>
<dbReference type="Gene3D" id="3.30.450.20">
    <property type="entry name" value="PAS domain"/>
    <property type="match status" value="4"/>
</dbReference>
<keyword evidence="8" id="KW-0067">ATP-binding</keyword>
<evidence type="ECO:0000259" key="15">
    <source>
        <dbReference type="PROSITE" id="PS50110"/>
    </source>
</evidence>
<feature type="modified residue" description="4-aspartylphosphate" evidence="13">
    <location>
        <position position="806"/>
    </location>
</feature>
<evidence type="ECO:0000259" key="17">
    <source>
        <dbReference type="PROSITE" id="PS50113"/>
    </source>
</evidence>
<dbReference type="InterPro" id="IPR001610">
    <property type="entry name" value="PAC"/>
</dbReference>
<dbReference type="InterPro" id="IPR035965">
    <property type="entry name" value="PAS-like_dom_sf"/>
</dbReference>
<evidence type="ECO:0000256" key="7">
    <source>
        <dbReference type="ARBA" id="ARBA00022777"/>
    </source>
</evidence>
<dbReference type="InterPro" id="IPR011006">
    <property type="entry name" value="CheY-like_superfamily"/>
</dbReference>
<feature type="domain" description="PAC" evidence="17">
    <location>
        <begin position="81"/>
        <end position="134"/>
    </location>
</feature>
<comment type="subunit">
    <text evidence="10">At low DSF concentrations, interacts with RpfF.</text>
</comment>
<reference evidence="18 19" key="1">
    <citation type="submission" date="2020-08" db="EMBL/GenBank/DDBJ databases">
        <title>Genomic Encyclopedia of Type Strains, Phase III (KMG-III): the genomes of soil and plant-associated and newly described type strains.</title>
        <authorList>
            <person name="Whitman W."/>
        </authorList>
    </citation>
    <scope>NUCLEOTIDE SEQUENCE [LARGE SCALE GENOMIC DNA]</scope>
    <source>
        <strain evidence="18 19">CECT 8234</strain>
    </source>
</reference>
<name>A0A7W5GBF5_9BACL</name>
<dbReference type="SUPFAM" id="SSF52172">
    <property type="entry name" value="CheY-like"/>
    <property type="match status" value="1"/>
</dbReference>
<comment type="caution">
    <text evidence="18">The sequence shown here is derived from an EMBL/GenBank/DDBJ whole genome shotgun (WGS) entry which is preliminary data.</text>
</comment>
<dbReference type="CDD" id="cd16922">
    <property type="entry name" value="HATPase_EvgS-ArcB-TorS-like"/>
    <property type="match status" value="1"/>
</dbReference>
<dbReference type="Pfam" id="PF13426">
    <property type="entry name" value="PAS_9"/>
    <property type="match status" value="2"/>
</dbReference>
<evidence type="ECO:0000256" key="2">
    <source>
        <dbReference type="ARBA" id="ARBA00006402"/>
    </source>
</evidence>
<feature type="domain" description="PAC" evidence="17">
    <location>
        <begin position="203"/>
        <end position="255"/>
    </location>
</feature>
<dbReference type="RefSeq" id="WP_183565968.1">
    <property type="nucleotide sequence ID" value="NZ_CBCSLB010000012.1"/>
</dbReference>
<organism evidence="18 19">
    <name type="scientific">Paenibacillus endophyticus</name>
    <dbReference type="NCBI Taxonomy" id="1294268"/>
    <lineage>
        <taxon>Bacteria</taxon>
        <taxon>Bacillati</taxon>
        <taxon>Bacillota</taxon>
        <taxon>Bacilli</taxon>
        <taxon>Bacillales</taxon>
        <taxon>Paenibacillaceae</taxon>
        <taxon>Paenibacillus</taxon>
    </lineage>
</organism>
<dbReference type="NCBIfam" id="TIGR00229">
    <property type="entry name" value="sensory_box"/>
    <property type="match status" value="4"/>
</dbReference>
<dbReference type="Gene3D" id="3.40.50.2300">
    <property type="match status" value="1"/>
</dbReference>
<dbReference type="EMBL" id="JACHXW010000012">
    <property type="protein sequence ID" value="MBB3153760.1"/>
    <property type="molecule type" value="Genomic_DNA"/>
</dbReference>
<dbReference type="InterPro" id="IPR013655">
    <property type="entry name" value="PAS_fold_3"/>
</dbReference>
<dbReference type="Gene3D" id="2.10.70.100">
    <property type="match status" value="1"/>
</dbReference>
<dbReference type="InterPro" id="IPR036097">
    <property type="entry name" value="HisK_dim/P_sf"/>
</dbReference>
<dbReference type="InterPro" id="IPR000014">
    <property type="entry name" value="PAS"/>
</dbReference>
<dbReference type="FunFam" id="1.10.287.130:FF:000002">
    <property type="entry name" value="Two-component osmosensing histidine kinase"/>
    <property type="match status" value="1"/>
</dbReference>
<evidence type="ECO:0000256" key="5">
    <source>
        <dbReference type="ARBA" id="ARBA00022679"/>
    </source>
</evidence>
<dbReference type="InterPro" id="IPR005467">
    <property type="entry name" value="His_kinase_dom"/>
</dbReference>
<dbReference type="SUPFAM" id="SSF55874">
    <property type="entry name" value="ATPase domain of HSP90 chaperone/DNA topoisomerase II/histidine kinase"/>
    <property type="match status" value="1"/>
</dbReference>
<dbReference type="PANTHER" id="PTHR45339">
    <property type="entry name" value="HYBRID SIGNAL TRANSDUCTION HISTIDINE KINASE J"/>
    <property type="match status" value="1"/>
</dbReference>
<evidence type="ECO:0000256" key="3">
    <source>
        <dbReference type="ARBA" id="ARBA00012438"/>
    </source>
</evidence>
<dbReference type="PANTHER" id="PTHR45339:SF1">
    <property type="entry name" value="HYBRID SIGNAL TRANSDUCTION HISTIDINE KINASE J"/>
    <property type="match status" value="1"/>
</dbReference>
<feature type="domain" description="Response regulatory" evidence="15">
    <location>
        <begin position="756"/>
        <end position="874"/>
    </location>
</feature>
<dbReference type="FunFam" id="3.30.565.10:FF:000010">
    <property type="entry name" value="Sensor histidine kinase RcsC"/>
    <property type="match status" value="1"/>
</dbReference>
<dbReference type="SMART" id="SM00086">
    <property type="entry name" value="PAC"/>
    <property type="match status" value="4"/>
</dbReference>
<dbReference type="InterPro" id="IPR000700">
    <property type="entry name" value="PAS-assoc_C"/>
</dbReference>
<keyword evidence="7" id="KW-0418">Kinase</keyword>
<accession>A0A7W5GBF5</accession>
<feature type="domain" description="PAS" evidence="16">
    <location>
        <begin position="22"/>
        <end position="77"/>
    </location>
</feature>
<comment type="catalytic activity">
    <reaction evidence="1">
        <text>ATP + protein L-histidine = ADP + protein N-phospho-L-histidine.</text>
        <dbReference type="EC" id="2.7.13.3"/>
    </reaction>
</comment>
<evidence type="ECO:0000256" key="12">
    <source>
        <dbReference type="ARBA" id="ARBA00074306"/>
    </source>
</evidence>
<dbReference type="SMART" id="SM00448">
    <property type="entry name" value="REC"/>
    <property type="match status" value="1"/>
</dbReference>
<dbReference type="InterPro" id="IPR036890">
    <property type="entry name" value="HATPase_C_sf"/>
</dbReference>
<evidence type="ECO:0000256" key="4">
    <source>
        <dbReference type="ARBA" id="ARBA00022553"/>
    </source>
</evidence>
<dbReference type="CDD" id="cd00130">
    <property type="entry name" value="PAS"/>
    <property type="match status" value="4"/>
</dbReference>
<dbReference type="Pfam" id="PF08447">
    <property type="entry name" value="PAS_3"/>
    <property type="match status" value="2"/>
</dbReference>
<dbReference type="Gene3D" id="3.30.565.10">
    <property type="entry name" value="Histidine kinase-like ATPase, C-terminal domain"/>
    <property type="match status" value="1"/>
</dbReference>
<evidence type="ECO:0000259" key="14">
    <source>
        <dbReference type="PROSITE" id="PS50109"/>
    </source>
</evidence>
<keyword evidence="6" id="KW-0547">Nucleotide-binding</keyword>
<dbReference type="SMART" id="SM00388">
    <property type="entry name" value="HisKA"/>
    <property type="match status" value="1"/>
</dbReference>
<dbReference type="SMART" id="SM00091">
    <property type="entry name" value="PAS"/>
    <property type="match status" value="4"/>
</dbReference>